<dbReference type="SUPFAM" id="SSF55785">
    <property type="entry name" value="PYP-like sensor domain (PAS domain)"/>
    <property type="match status" value="2"/>
</dbReference>
<feature type="modified residue" description="4-aspartylphosphate" evidence="17">
    <location>
        <position position="903"/>
    </location>
</feature>
<evidence type="ECO:0000259" key="24">
    <source>
        <dbReference type="PROSITE" id="PS50894"/>
    </source>
</evidence>
<keyword evidence="8" id="KW-0547">Nucleotide-binding</keyword>
<dbReference type="SMART" id="SM00091">
    <property type="entry name" value="PAS"/>
    <property type="match status" value="2"/>
</dbReference>
<dbReference type="RefSeq" id="WP_012470044.1">
    <property type="nucleotide sequence ID" value="NC_010814.1"/>
</dbReference>
<feature type="domain" description="HPt" evidence="24">
    <location>
        <begin position="1011"/>
        <end position="1112"/>
    </location>
</feature>
<dbReference type="InterPro" id="IPR035965">
    <property type="entry name" value="PAS-like_dom_sf"/>
</dbReference>
<evidence type="ECO:0000256" key="8">
    <source>
        <dbReference type="ARBA" id="ARBA00022741"/>
    </source>
</evidence>
<evidence type="ECO:0000256" key="3">
    <source>
        <dbReference type="ARBA" id="ARBA00012438"/>
    </source>
</evidence>
<dbReference type="AlphaFoldDB" id="B3E2P8"/>
<dbReference type="InterPro" id="IPR003594">
    <property type="entry name" value="HATPase_dom"/>
</dbReference>
<feature type="domain" description="Response regulatory" evidence="21">
    <location>
        <begin position="854"/>
        <end position="970"/>
    </location>
</feature>
<keyword evidence="7 19" id="KW-0812">Transmembrane</keyword>
<dbReference type="InterPro" id="IPR036890">
    <property type="entry name" value="HATPase_C_sf"/>
</dbReference>
<evidence type="ECO:0000256" key="4">
    <source>
        <dbReference type="ARBA" id="ARBA00022475"/>
    </source>
</evidence>
<dbReference type="CDD" id="cd00130">
    <property type="entry name" value="PAS"/>
    <property type="match status" value="2"/>
</dbReference>
<evidence type="ECO:0000256" key="19">
    <source>
        <dbReference type="SAM" id="Phobius"/>
    </source>
</evidence>
<dbReference type="Gene3D" id="3.40.50.2300">
    <property type="match status" value="1"/>
</dbReference>
<evidence type="ECO:0000256" key="1">
    <source>
        <dbReference type="ARBA" id="ARBA00000085"/>
    </source>
</evidence>
<evidence type="ECO:0000259" key="20">
    <source>
        <dbReference type="PROSITE" id="PS50109"/>
    </source>
</evidence>
<keyword evidence="6 25" id="KW-0808">Transferase</keyword>
<feature type="domain" description="PAS" evidence="22">
    <location>
        <begin position="332"/>
        <end position="402"/>
    </location>
</feature>
<dbReference type="FunFam" id="1.10.287.130:FF:000002">
    <property type="entry name" value="Two-component osmosensing histidine kinase"/>
    <property type="match status" value="1"/>
</dbReference>
<evidence type="ECO:0000256" key="15">
    <source>
        <dbReference type="ARBA" id="ARBA00068150"/>
    </source>
</evidence>
<dbReference type="PROSITE" id="PS50113">
    <property type="entry name" value="PAC"/>
    <property type="match status" value="1"/>
</dbReference>
<keyword evidence="9 25" id="KW-0418">Kinase</keyword>
<dbReference type="PROSITE" id="PS50894">
    <property type="entry name" value="HPT"/>
    <property type="match status" value="1"/>
</dbReference>
<feature type="domain" description="Histidine kinase" evidence="20">
    <location>
        <begin position="593"/>
        <end position="814"/>
    </location>
</feature>
<dbReference type="PRINTS" id="PR00344">
    <property type="entry name" value="BCTRLSENSOR"/>
</dbReference>
<evidence type="ECO:0000256" key="18">
    <source>
        <dbReference type="SAM" id="MobiDB-lite"/>
    </source>
</evidence>
<name>B3E2P8_TRIL1</name>
<dbReference type="InterPro" id="IPR011006">
    <property type="entry name" value="CheY-like_superfamily"/>
</dbReference>
<dbReference type="InterPro" id="IPR001789">
    <property type="entry name" value="Sig_transdc_resp-reg_receiver"/>
</dbReference>
<dbReference type="NCBIfam" id="TIGR00229">
    <property type="entry name" value="sensory_box"/>
    <property type="match status" value="2"/>
</dbReference>
<dbReference type="OrthoDB" id="5392202at2"/>
<dbReference type="Pfam" id="PF08448">
    <property type="entry name" value="PAS_4"/>
    <property type="match status" value="1"/>
</dbReference>
<dbReference type="InterPro" id="IPR004358">
    <property type="entry name" value="Sig_transdc_His_kin-like_C"/>
</dbReference>
<dbReference type="PROSITE" id="PS50110">
    <property type="entry name" value="RESPONSE_REGULATORY"/>
    <property type="match status" value="1"/>
</dbReference>
<comment type="catalytic activity">
    <reaction evidence="1">
        <text>ATP + protein L-histidine = ADP + protein N-phospho-L-histidine.</text>
        <dbReference type="EC" id="2.7.13.3"/>
    </reaction>
</comment>
<dbReference type="Pfam" id="PF02518">
    <property type="entry name" value="HATPase_c"/>
    <property type="match status" value="1"/>
</dbReference>
<dbReference type="SMART" id="SM00388">
    <property type="entry name" value="HisKA"/>
    <property type="match status" value="1"/>
</dbReference>
<dbReference type="CDD" id="cd12914">
    <property type="entry name" value="PDC1_DGC_like"/>
    <property type="match status" value="1"/>
</dbReference>
<dbReference type="InterPro" id="IPR001610">
    <property type="entry name" value="PAC"/>
</dbReference>
<evidence type="ECO:0000256" key="7">
    <source>
        <dbReference type="ARBA" id="ARBA00022692"/>
    </source>
</evidence>
<evidence type="ECO:0000313" key="26">
    <source>
        <dbReference type="Proteomes" id="UP000002420"/>
    </source>
</evidence>
<evidence type="ECO:0000256" key="12">
    <source>
        <dbReference type="ARBA" id="ARBA00023012"/>
    </source>
</evidence>
<evidence type="ECO:0000259" key="21">
    <source>
        <dbReference type="PROSITE" id="PS50110"/>
    </source>
</evidence>
<keyword evidence="4" id="KW-1003">Cell membrane</keyword>
<dbReference type="EMBL" id="CP001089">
    <property type="protein sequence ID" value="ACD95705.1"/>
    <property type="molecule type" value="Genomic_DNA"/>
</dbReference>
<dbReference type="SUPFAM" id="SSF47384">
    <property type="entry name" value="Homodimeric domain of signal transducing histidine kinase"/>
    <property type="match status" value="1"/>
</dbReference>
<dbReference type="Proteomes" id="UP000002420">
    <property type="component" value="Chromosome"/>
</dbReference>
<dbReference type="Pfam" id="PF00072">
    <property type="entry name" value="Response_reg"/>
    <property type="match status" value="1"/>
</dbReference>
<dbReference type="Pfam" id="PF01627">
    <property type="entry name" value="Hpt"/>
    <property type="match status" value="1"/>
</dbReference>
<gene>
    <name evidence="25" type="ordered locus">Glov_1989</name>
</gene>
<dbReference type="PROSITE" id="PS50109">
    <property type="entry name" value="HIS_KIN"/>
    <property type="match status" value="1"/>
</dbReference>
<dbReference type="KEGG" id="glo:Glov_1989"/>
<keyword evidence="11 19" id="KW-1133">Transmembrane helix</keyword>
<dbReference type="InterPro" id="IPR013656">
    <property type="entry name" value="PAS_4"/>
</dbReference>
<dbReference type="InterPro" id="IPR036097">
    <property type="entry name" value="HisK_dim/P_sf"/>
</dbReference>
<dbReference type="GO" id="GO:0005886">
    <property type="term" value="C:plasma membrane"/>
    <property type="evidence" value="ECO:0007669"/>
    <property type="project" value="UniProtKB-SubCell"/>
</dbReference>
<dbReference type="InterPro" id="IPR003661">
    <property type="entry name" value="HisK_dim/P_dom"/>
</dbReference>
<dbReference type="EC" id="2.7.13.3" evidence="3"/>
<dbReference type="InterPro" id="IPR000700">
    <property type="entry name" value="PAS-assoc_C"/>
</dbReference>
<dbReference type="eggNOG" id="COG4191">
    <property type="taxonomic scope" value="Bacteria"/>
</dbReference>
<evidence type="ECO:0000259" key="23">
    <source>
        <dbReference type="PROSITE" id="PS50113"/>
    </source>
</evidence>
<evidence type="ECO:0000256" key="5">
    <source>
        <dbReference type="ARBA" id="ARBA00022553"/>
    </source>
</evidence>
<evidence type="ECO:0000256" key="13">
    <source>
        <dbReference type="ARBA" id="ARBA00023136"/>
    </source>
</evidence>
<feature type="modified residue" description="Phosphohistidine" evidence="16">
    <location>
        <position position="1050"/>
    </location>
</feature>
<dbReference type="PROSITE" id="PS50112">
    <property type="entry name" value="PAS"/>
    <property type="match status" value="1"/>
</dbReference>
<sequence length="1195" mass="133237">MTSTSFTKSPPRHWAIFSLTVLMLGLLLFLYLFREHERAGMREQEQLLRKAEIISKNTAWNLESLNKLLLSLQKDPALLANDPGYNQRFEDLANAMPGIRTIVRLDALGITRLSSRAELLGKGFSDRDYFLIPQQQAGKELLYVSPPFRTALNTYVINLSRSLRNPDGSFAGVIAASLDPDYFSSLLLSVLYAPDMRSALAHWDGLLFLMEPGHKEFIGKNLAVPGSFFSRHRASGKQQTVHTGTVYATGRNQMMAQITIQPESLKMNKPLVVAVSRDLDVVYADWRSEAILLGSLFLLSATVAGFTLHFFHKRHEEFTRQKAASDESIRKLNEELDRFFSMALDMLCIADLDGHFKRLNRSWEETLGYALDELTGKQFLEFIHPDDIPATLAALSDLDANKQILNFINRYRCKDGSYRWIEWRSTPCANLIYAAARDITERKNAEAALEESERFMRVLTDIIPGMVGYWDRDLHNRFANIAYLEWFGKTSEQMRGIHIRDLMGDELFAKNEPYMRAALNGERQRFERTLTKADGSIGYTWAHYIPDIANGQVRGFFVLVSDITELKLTQLQLEQRTKEAEAANRAKSEFLANMSHEIRTPMNAILGLTRLVLETELDPRQRDFLLKVYNASQALMEILNDILDYSKIEAGRVEIEQLPISVEEVVRNTMGLFRAKIEEKGLATIMELASSLPAVLQGDPMRLSQVLNNLVGNAVKFTESGEIRIMVEQIQEDCRTVTLCFSVQDTGIGLDKDETARLFQAFTQADSTISRKYGGTGLGLTICQRLVGLMGGSISVSSLKGVGSTFSFVIQMGKVPPGTQAKKLHAFADGAMGTPDSLAVLSAHQKKLELNRLRVLLVEDNRINQEVAAEILQQYGAQVTLADHGAAALELLTGPGFDVVLMDLHMPVMDGFEATRKIRELYDSATLPVIAMTAAVLQDDRERCTAAGMVDFVAKPINPLELVTVLKRFQKTSSPSSVPHEAAISPFEPSDPDSALPSLDVATALRRMGGHSELLNSLLKSFAKEHGLSADELKALLSEGKTDDALHLAHNIKGVSGTVGAVRLMQAAAALEQQLRSDPRQADLDLFTRELELGLSAINRYLLSQERTVTAPGGDHTPLDYEKLHPLLQELTTYLREQELAPEQLLQQIVKLSAGTDSPLLANLLRQLDRFDHAGALETVQQLIAGLTEQPHQPR</sequence>
<feature type="transmembrane region" description="Helical" evidence="19">
    <location>
        <begin position="290"/>
        <end position="311"/>
    </location>
</feature>
<dbReference type="PANTHER" id="PTHR45339">
    <property type="entry name" value="HYBRID SIGNAL TRANSDUCTION HISTIDINE KINASE J"/>
    <property type="match status" value="1"/>
</dbReference>
<dbReference type="STRING" id="398767.Glov_1989"/>
<feature type="domain" description="PAC" evidence="23">
    <location>
        <begin position="524"/>
        <end position="575"/>
    </location>
</feature>
<dbReference type="eggNOG" id="COG2205">
    <property type="taxonomic scope" value="Bacteria"/>
</dbReference>
<dbReference type="CDD" id="cd17546">
    <property type="entry name" value="REC_hyHK_CKI1_RcsC-like"/>
    <property type="match status" value="1"/>
</dbReference>
<evidence type="ECO:0000256" key="2">
    <source>
        <dbReference type="ARBA" id="ARBA00004651"/>
    </source>
</evidence>
<dbReference type="GO" id="GO:0005524">
    <property type="term" value="F:ATP binding"/>
    <property type="evidence" value="ECO:0007669"/>
    <property type="project" value="UniProtKB-KW"/>
</dbReference>
<protein>
    <recommendedName>
        <fullName evidence="15">Sensory/regulatory protein RpfC</fullName>
        <ecNumber evidence="3">2.7.13.3</ecNumber>
    </recommendedName>
</protein>
<dbReference type="InterPro" id="IPR008207">
    <property type="entry name" value="Sig_transdc_His_kin_Hpt_dom"/>
</dbReference>
<dbReference type="InterPro" id="IPR013655">
    <property type="entry name" value="PAS_fold_3"/>
</dbReference>
<accession>B3E2P8</accession>
<dbReference type="InterPro" id="IPR000014">
    <property type="entry name" value="PAS"/>
</dbReference>
<feature type="region of interest" description="Disordered" evidence="18">
    <location>
        <begin position="974"/>
        <end position="995"/>
    </location>
</feature>
<dbReference type="SMART" id="SM00387">
    <property type="entry name" value="HATPase_c"/>
    <property type="match status" value="1"/>
</dbReference>
<dbReference type="CDD" id="cd16922">
    <property type="entry name" value="HATPase_EvgS-ArcB-TorS-like"/>
    <property type="match status" value="1"/>
</dbReference>
<dbReference type="Pfam" id="PF08447">
    <property type="entry name" value="PAS_3"/>
    <property type="match status" value="1"/>
</dbReference>
<dbReference type="HOGENOM" id="CLU_000445_114_21_7"/>
<keyword evidence="12" id="KW-0902">Two-component regulatory system</keyword>
<evidence type="ECO:0000256" key="17">
    <source>
        <dbReference type="PROSITE-ProRule" id="PRU00169"/>
    </source>
</evidence>
<dbReference type="PANTHER" id="PTHR45339:SF1">
    <property type="entry name" value="HYBRID SIGNAL TRANSDUCTION HISTIDINE KINASE J"/>
    <property type="match status" value="1"/>
</dbReference>
<evidence type="ECO:0000259" key="22">
    <source>
        <dbReference type="PROSITE" id="PS50112"/>
    </source>
</evidence>
<dbReference type="Gene3D" id="3.30.565.10">
    <property type="entry name" value="Histidine kinase-like ATPase, C-terminal domain"/>
    <property type="match status" value="1"/>
</dbReference>
<proteinExistence type="predicted"/>
<organism evidence="25 26">
    <name type="scientific">Trichlorobacter lovleyi (strain ATCC BAA-1151 / DSM 17278 / SZ)</name>
    <name type="common">Geobacter lovleyi</name>
    <dbReference type="NCBI Taxonomy" id="398767"/>
    <lineage>
        <taxon>Bacteria</taxon>
        <taxon>Pseudomonadati</taxon>
        <taxon>Thermodesulfobacteriota</taxon>
        <taxon>Desulfuromonadia</taxon>
        <taxon>Geobacterales</taxon>
        <taxon>Geobacteraceae</taxon>
        <taxon>Trichlorobacter</taxon>
    </lineage>
</organism>
<dbReference type="GO" id="GO:0000155">
    <property type="term" value="F:phosphorelay sensor kinase activity"/>
    <property type="evidence" value="ECO:0007669"/>
    <property type="project" value="InterPro"/>
</dbReference>
<keyword evidence="26" id="KW-1185">Reference proteome</keyword>
<evidence type="ECO:0000313" key="25">
    <source>
        <dbReference type="EMBL" id="ACD95705.1"/>
    </source>
</evidence>
<evidence type="ECO:0000256" key="6">
    <source>
        <dbReference type="ARBA" id="ARBA00022679"/>
    </source>
</evidence>
<dbReference type="Pfam" id="PF00512">
    <property type="entry name" value="HisKA"/>
    <property type="match status" value="1"/>
</dbReference>
<comment type="subunit">
    <text evidence="14">At low DSF concentrations, interacts with RpfF.</text>
</comment>
<dbReference type="SUPFAM" id="SSF55874">
    <property type="entry name" value="ATPase domain of HSP90 chaperone/DNA topoisomerase II/histidine kinase"/>
    <property type="match status" value="1"/>
</dbReference>
<reference evidence="25 26" key="1">
    <citation type="submission" date="2008-05" db="EMBL/GenBank/DDBJ databases">
        <title>Complete sequence of chromosome of Geobacter lovleyi SZ.</title>
        <authorList>
            <consortium name="US DOE Joint Genome Institute"/>
            <person name="Lucas S."/>
            <person name="Copeland A."/>
            <person name="Lapidus A."/>
            <person name="Glavina del Rio T."/>
            <person name="Dalin E."/>
            <person name="Tice H."/>
            <person name="Bruce D."/>
            <person name="Goodwin L."/>
            <person name="Pitluck S."/>
            <person name="Chertkov O."/>
            <person name="Meincke L."/>
            <person name="Brettin T."/>
            <person name="Detter J.C."/>
            <person name="Han C."/>
            <person name="Tapia R."/>
            <person name="Kuske C.R."/>
            <person name="Schmutz J."/>
            <person name="Larimer F."/>
            <person name="Land M."/>
            <person name="Hauser L."/>
            <person name="Kyrpides N."/>
            <person name="Mikhailova N."/>
            <person name="Sung Y."/>
            <person name="Fletcher K.E."/>
            <person name="Ritalahti K.M."/>
            <person name="Loeffler F.E."/>
            <person name="Richardson P."/>
        </authorList>
    </citation>
    <scope>NUCLEOTIDE SEQUENCE [LARGE SCALE GENOMIC DNA]</scope>
    <source>
        <strain evidence="26">ATCC BAA-1151 / DSM 17278 / SZ</strain>
    </source>
</reference>
<evidence type="ECO:0000256" key="11">
    <source>
        <dbReference type="ARBA" id="ARBA00022989"/>
    </source>
</evidence>
<dbReference type="Gene3D" id="1.20.120.160">
    <property type="entry name" value="HPT domain"/>
    <property type="match status" value="1"/>
</dbReference>
<dbReference type="FunFam" id="3.30.565.10:FF:000010">
    <property type="entry name" value="Sensor histidine kinase RcsC"/>
    <property type="match status" value="1"/>
</dbReference>
<evidence type="ECO:0000256" key="16">
    <source>
        <dbReference type="PROSITE-ProRule" id="PRU00110"/>
    </source>
</evidence>
<comment type="subcellular location">
    <subcellularLocation>
        <location evidence="2">Cell membrane</location>
        <topology evidence="2">Multi-pass membrane protein</topology>
    </subcellularLocation>
</comment>
<keyword evidence="13 19" id="KW-0472">Membrane</keyword>
<evidence type="ECO:0000256" key="14">
    <source>
        <dbReference type="ARBA" id="ARBA00064003"/>
    </source>
</evidence>
<dbReference type="SMART" id="SM00086">
    <property type="entry name" value="PAC"/>
    <property type="match status" value="2"/>
</dbReference>
<dbReference type="SUPFAM" id="SSF47226">
    <property type="entry name" value="Histidine-containing phosphotransfer domain, HPT domain"/>
    <property type="match status" value="1"/>
</dbReference>
<dbReference type="Gene3D" id="1.10.287.130">
    <property type="match status" value="1"/>
</dbReference>
<dbReference type="SMART" id="SM00448">
    <property type="entry name" value="REC"/>
    <property type="match status" value="1"/>
</dbReference>
<dbReference type="Gene3D" id="3.30.450.20">
    <property type="entry name" value="PAS domain"/>
    <property type="match status" value="3"/>
</dbReference>
<dbReference type="SUPFAM" id="SSF52172">
    <property type="entry name" value="CheY-like"/>
    <property type="match status" value="1"/>
</dbReference>
<dbReference type="InterPro" id="IPR036641">
    <property type="entry name" value="HPT_dom_sf"/>
</dbReference>
<dbReference type="InterPro" id="IPR005467">
    <property type="entry name" value="His_kinase_dom"/>
</dbReference>
<keyword evidence="5 17" id="KW-0597">Phosphoprotein</keyword>
<evidence type="ECO:0000256" key="9">
    <source>
        <dbReference type="ARBA" id="ARBA00022777"/>
    </source>
</evidence>
<keyword evidence="10" id="KW-0067">ATP-binding</keyword>
<evidence type="ECO:0000256" key="10">
    <source>
        <dbReference type="ARBA" id="ARBA00022840"/>
    </source>
</evidence>
<dbReference type="CDD" id="cd00082">
    <property type="entry name" value="HisKA"/>
    <property type="match status" value="1"/>
</dbReference>
<feature type="transmembrane region" description="Helical" evidence="19">
    <location>
        <begin position="14"/>
        <end position="33"/>
    </location>
</feature>